<organism evidence="1 2">
    <name type="scientific">Amborella trichopoda</name>
    <dbReference type="NCBI Taxonomy" id="13333"/>
    <lineage>
        <taxon>Eukaryota</taxon>
        <taxon>Viridiplantae</taxon>
        <taxon>Streptophyta</taxon>
        <taxon>Embryophyta</taxon>
        <taxon>Tracheophyta</taxon>
        <taxon>Spermatophyta</taxon>
        <taxon>Magnoliopsida</taxon>
        <taxon>Amborellales</taxon>
        <taxon>Amborellaceae</taxon>
        <taxon>Amborella</taxon>
    </lineage>
</organism>
<evidence type="ECO:0000313" key="2">
    <source>
        <dbReference type="Proteomes" id="UP000017836"/>
    </source>
</evidence>
<protein>
    <submittedName>
        <fullName evidence="1">Uncharacterized protein</fullName>
    </submittedName>
</protein>
<dbReference type="Gramene" id="ERN03928">
    <property type="protein sequence ID" value="ERN03928"/>
    <property type="gene ID" value="AMTR_s00332p00011870"/>
</dbReference>
<accession>W1P7M2</accession>
<name>W1P7M2_AMBTC</name>
<keyword evidence="2" id="KW-1185">Reference proteome</keyword>
<evidence type="ECO:0000313" key="1">
    <source>
        <dbReference type="EMBL" id="ERN03928.1"/>
    </source>
</evidence>
<dbReference type="EMBL" id="KI394321">
    <property type="protein sequence ID" value="ERN03928.1"/>
    <property type="molecule type" value="Genomic_DNA"/>
</dbReference>
<dbReference type="Proteomes" id="UP000017836">
    <property type="component" value="Unassembled WGS sequence"/>
</dbReference>
<dbReference type="AlphaFoldDB" id="W1P7M2"/>
<reference evidence="2" key="1">
    <citation type="journal article" date="2013" name="Science">
        <title>The Amborella genome and the evolution of flowering plants.</title>
        <authorList>
            <consortium name="Amborella Genome Project"/>
        </authorList>
    </citation>
    <scope>NUCLEOTIDE SEQUENCE [LARGE SCALE GENOMIC DNA]</scope>
</reference>
<proteinExistence type="predicted"/>
<gene>
    <name evidence="1" type="ORF">AMTR_s00332p00011870</name>
</gene>
<sequence>MVVVKEIGRRASLMKTIDEKIVNDEGVQAKDQEAIKVWLHCRNEQGIIMKKGIWLRYVEAMKEIHRFLPYRKAAVEWKPKPANASEGRDWPKVKINVFDMEEESMDMPMAEIEKLNIDEASVKELGGNSIVNYESDGE</sequence>
<dbReference type="HOGENOM" id="CLU_1857986_0_0_1"/>